<gene>
    <name evidence="1" type="ORF">HBN54_003089</name>
</gene>
<comment type="caution">
    <text evidence="1">The sequence shown here is derived from an EMBL/GenBank/DDBJ whole genome shotgun (WGS) entry which is preliminary data.</text>
</comment>
<dbReference type="RefSeq" id="WP_168674083.1">
    <property type="nucleotide sequence ID" value="NZ_JAAVTK010000009.1"/>
</dbReference>
<organism evidence="1 2">
    <name type="scientific">Hymenobacter artigasi</name>
    <dbReference type="NCBI Taxonomy" id="2719616"/>
    <lineage>
        <taxon>Bacteria</taxon>
        <taxon>Pseudomonadati</taxon>
        <taxon>Bacteroidota</taxon>
        <taxon>Cytophagia</taxon>
        <taxon>Cytophagales</taxon>
        <taxon>Hymenobacteraceae</taxon>
        <taxon>Hymenobacter</taxon>
    </lineage>
</organism>
<sequence>MASVKAKVLETIIDDFHSPALAGLNYVAKTNKLVIYYHSDGKQDIDYEIVFENPRGFKMLDEGDMCNYWEDAKMINNWLFEIESGGWLDTEDAAGGFSSKALGFREFLVASSDDCVSVISNCEPEIIKLPKI</sequence>
<name>A0ABX1HJY2_9BACT</name>
<proteinExistence type="predicted"/>
<dbReference type="Proteomes" id="UP000717634">
    <property type="component" value="Unassembled WGS sequence"/>
</dbReference>
<evidence type="ECO:0008006" key="3">
    <source>
        <dbReference type="Google" id="ProtNLM"/>
    </source>
</evidence>
<evidence type="ECO:0000313" key="2">
    <source>
        <dbReference type="Proteomes" id="UP000717634"/>
    </source>
</evidence>
<protein>
    <recommendedName>
        <fullName evidence="3">DUF2251 domain-containing protein</fullName>
    </recommendedName>
</protein>
<accession>A0ABX1HJY2</accession>
<dbReference type="EMBL" id="JAAVTK010000009">
    <property type="protein sequence ID" value="NKI90485.1"/>
    <property type="molecule type" value="Genomic_DNA"/>
</dbReference>
<reference evidence="1 2" key="1">
    <citation type="submission" date="2020-03" db="EMBL/GenBank/DDBJ databases">
        <title>Genomic Encyclopedia of Type Strains, Phase IV (KMG-V): Genome sequencing to study the core and pangenomes of soil and plant-associated prokaryotes.</title>
        <authorList>
            <person name="Whitman W."/>
        </authorList>
    </citation>
    <scope>NUCLEOTIDE SEQUENCE [LARGE SCALE GENOMIC DNA]</scope>
    <source>
        <strain evidence="1 2">1B</strain>
    </source>
</reference>
<keyword evidence="2" id="KW-1185">Reference proteome</keyword>
<evidence type="ECO:0000313" key="1">
    <source>
        <dbReference type="EMBL" id="NKI90485.1"/>
    </source>
</evidence>